<gene>
    <name evidence="4" type="ORF">A9C11_12275</name>
</gene>
<accession>A0A1A9KAQ3</accession>
<dbReference type="PANTHER" id="PTHR42738:SF7">
    <property type="entry name" value="HYDROXYMETHYLGLUTARYL-COA LYASE"/>
    <property type="match status" value="1"/>
</dbReference>
<evidence type="ECO:0000256" key="2">
    <source>
        <dbReference type="ARBA" id="ARBA00022723"/>
    </source>
</evidence>
<keyword evidence="4" id="KW-0670">Pyruvate</keyword>
<name>A0A1A9KAQ3_9PSED</name>
<evidence type="ECO:0000256" key="3">
    <source>
        <dbReference type="ARBA" id="ARBA00023239"/>
    </source>
</evidence>
<dbReference type="Gene3D" id="3.20.20.70">
    <property type="entry name" value="Aldolase class I"/>
    <property type="match status" value="1"/>
</dbReference>
<keyword evidence="2" id="KW-0479">Metal-binding</keyword>
<dbReference type="GO" id="GO:0004419">
    <property type="term" value="F:hydroxymethylglutaryl-CoA lyase activity"/>
    <property type="evidence" value="ECO:0007669"/>
    <property type="project" value="TreeGrafter"/>
</dbReference>
<dbReference type="InterPro" id="IPR000891">
    <property type="entry name" value="PYR_CT"/>
</dbReference>
<dbReference type="InterPro" id="IPR013785">
    <property type="entry name" value="Aldolase_TIM"/>
</dbReference>
<proteinExistence type="inferred from homology"/>
<dbReference type="Proteomes" id="UP000077748">
    <property type="component" value="Chromosome"/>
</dbReference>
<dbReference type="GO" id="GO:0046872">
    <property type="term" value="F:metal ion binding"/>
    <property type="evidence" value="ECO:0007669"/>
    <property type="project" value="UniProtKB-KW"/>
</dbReference>
<dbReference type="Pfam" id="PF00682">
    <property type="entry name" value="HMGL-like"/>
    <property type="match status" value="1"/>
</dbReference>
<sequence>MKPVRLRDISPRLAFQARPASTAQKIELVDRLSAAGMRAIEVSSFVHPKLVPGLADAEQVFAGVQRREGLSLECCVGNLTGLKRAIDAGAHVAWFLLAADEAFARANIGRSIDDSLLELEKMRELAEGTGTGLGTYIIAAFGGPIGLPRGPASVRPLAERLLAMGVEHWILADSCGYAAPPQVRAMVEFAAGLTGIDRLNVQVHDSRGMGVANVAELARLGVANIDTALAGSGGHPAAPGASVGGVCTEDAVQLLELMGVDTGLDLGALIDTANWLDAILGAGEKGFTRRVGKVPLDQAELEAFRKAQGTFDWARR</sequence>
<evidence type="ECO:0000313" key="4">
    <source>
        <dbReference type="EMBL" id="ANI14717.1"/>
    </source>
</evidence>
<dbReference type="GO" id="GO:0006552">
    <property type="term" value="P:L-leucine catabolic process"/>
    <property type="evidence" value="ECO:0007669"/>
    <property type="project" value="TreeGrafter"/>
</dbReference>
<dbReference type="AlphaFoldDB" id="A0A1A9KAQ3"/>
<comment type="similarity">
    <text evidence="1">Belongs to the HMG-CoA lyase family.</text>
</comment>
<dbReference type="PANTHER" id="PTHR42738">
    <property type="entry name" value="HYDROXYMETHYLGLUTARYL-COA LYASE"/>
    <property type="match status" value="1"/>
</dbReference>
<dbReference type="InterPro" id="IPR043594">
    <property type="entry name" value="HMGL"/>
</dbReference>
<keyword evidence="4" id="KW-0808">Transferase</keyword>
<dbReference type="GO" id="GO:0046951">
    <property type="term" value="P:ketone body biosynthetic process"/>
    <property type="evidence" value="ECO:0007669"/>
    <property type="project" value="TreeGrafter"/>
</dbReference>
<dbReference type="GO" id="GO:0016740">
    <property type="term" value="F:transferase activity"/>
    <property type="evidence" value="ECO:0007669"/>
    <property type="project" value="UniProtKB-KW"/>
</dbReference>
<reference evidence="4 5" key="1">
    <citation type="submission" date="2016-05" db="EMBL/GenBank/DDBJ databases">
        <title>Genome Sequence of Pseudomonas citronellolis Strain SJTE-3, an Estrogens and Persistent Organic Pollutants degradation strain.</title>
        <authorList>
            <person name="Liang R."/>
        </authorList>
    </citation>
    <scope>NUCLEOTIDE SEQUENCE [LARGE SCALE GENOMIC DNA]</scope>
    <source>
        <strain evidence="4 5">SJTE-3</strain>
    </source>
</reference>
<dbReference type="EMBL" id="CP015878">
    <property type="protein sequence ID" value="ANI14717.1"/>
    <property type="molecule type" value="Genomic_DNA"/>
</dbReference>
<evidence type="ECO:0000313" key="5">
    <source>
        <dbReference type="Proteomes" id="UP000077748"/>
    </source>
</evidence>
<dbReference type="PROSITE" id="PS50991">
    <property type="entry name" value="PYR_CT"/>
    <property type="match status" value="1"/>
</dbReference>
<keyword evidence="3" id="KW-0456">Lyase</keyword>
<dbReference type="SUPFAM" id="SSF51569">
    <property type="entry name" value="Aldolase"/>
    <property type="match status" value="1"/>
</dbReference>
<organism evidence="4 5">
    <name type="scientific">Pseudomonas citronellolis</name>
    <dbReference type="NCBI Taxonomy" id="53408"/>
    <lineage>
        <taxon>Bacteria</taxon>
        <taxon>Pseudomonadati</taxon>
        <taxon>Pseudomonadota</taxon>
        <taxon>Gammaproteobacteria</taxon>
        <taxon>Pseudomonadales</taxon>
        <taxon>Pseudomonadaceae</taxon>
        <taxon>Pseudomonas</taxon>
    </lineage>
</organism>
<dbReference type="RefSeq" id="WP_009623025.1">
    <property type="nucleotide sequence ID" value="NZ_CP015878.1"/>
</dbReference>
<evidence type="ECO:0000256" key="1">
    <source>
        <dbReference type="ARBA" id="ARBA00009405"/>
    </source>
</evidence>
<protein>
    <submittedName>
        <fullName evidence="4">Pyruvate carboxyltransferase</fullName>
    </submittedName>
</protein>